<evidence type="ECO:0000256" key="4">
    <source>
        <dbReference type="ARBA" id="ARBA00048460"/>
    </source>
</evidence>
<keyword evidence="6" id="KW-0812">Transmembrane</keyword>
<organism evidence="7 8">
    <name type="scientific">Zophobas morio</name>
    <dbReference type="NCBI Taxonomy" id="2755281"/>
    <lineage>
        <taxon>Eukaryota</taxon>
        <taxon>Metazoa</taxon>
        <taxon>Ecdysozoa</taxon>
        <taxon>Arthropoda</taxon>
        <taxon>Hexapoda</taxon>
        <taxon>Insecta</taxon>
        <taxon>Pterygota</taxon>
        <taxon>Neoptera</taxon>
        <taxon>Endopterygota</taxon>
        <taxon>Coleoptera</taxon>
        <taxon>Polyphaga</taxon>
        <taxon>Cucujiformia</taxon>
        <taxon>Tenebrionidae</taxon>
        <taxon>Zophobas</taxon>
    </lineage>
</organism>
<keyword evidence="8" id="KW-1185">Reference proteome</keyword>
<comment type="function">
    <text evidence="5">Catalyzes the O-sulfation of tyrosine residues within acidic motifs of polypeptides, using 3'-phosphoadenylyl sulfate (PAPS) as cosubstrate.</text>
</comment>
<dbReference type="EMBL" id="JALNTZ010000008">
    <property type="protein sequence ID" value="KAJ3642795.1"/>
    <property type="molecule type" value="Genomic_DNA"/>
</dbReference>
<evidence type="ECO:0000256" key="5">
    <source>
        <dbReference type="RuleBase" id="RU365018"/>
    </source>
</evidence>
<evidence type="ECO:0000256" key="3">
    <source>
        <dbReference type="ARBA" id="ARBA00022679"/>
    </source>
</evidence>
<keyword evidence="6" id="KW-1133">Transmembrane helix</keyword>
<comment type="catalytic activity">
    <reaction evidence="4 5">
        <text>L-tyrosyl-[protein] + 3'-phosphoadenylyl sulfate = O-sulfo-L-tyrosine-[protein] + adenosine 3',5'-bisphosphate + H(+)</text>
        <dbReference type="Rhea" id="RHEA:16801"/>
        <dbReference type="Rhea" id="RHEA-COMP:10136"/>
        <dbReference type="Rhea" id="RHEA-COMP:11688"/>
        <dbReference type="ChEBI" id="CHEBI:15378"/>
        <dbReference type="ChEBI" id="CHEBI:46858"/>
        <dbReference type="ChEBI" id="CHEBI:58339"/>
        <dbReference type="ChEBI" id="CHEBI:58343"/>
        <dbReference type="ChEBI" id="CHEBI:65286"/>
        <dbReference type="EC" id="2.8.2.20"/>
    </reaction>
</comment>
<dbReference type="SUPFAM" id="SSF52540">
    <property type="entry name" value="P-loop containing nucleoside triphosphate hydrolases"/>
    <property type="match status" value="1"/>
</dbReference>
<dbReference type="PANTHER" id="PTHR12788">
    <property type="entry name" value="PROTEIN-TYROSINE SULFOTRANSFERASE 2"/>
    <property type="match status" value="1"/>
</dbReference>
<evidence type="ECO:0000256" key="6">
    <source>
        <dbReference type="SAM" id="Phobius"/>
    </source>
</evidence>
<keyword evidence="3 5" id="KW-0808">Transferase</keyword>
<dbReference type="GO" id="GO:0008476">
    <property type="term" value="F:protein-tyrosine sulfotransferase activity"/>
    <property type="evidence" value="ECO:0007669"/>
    <property type="project" value="UniProtKB-EC"/>
</dbReference>
<sequence length="92" mass="10226">MLIRLNRGGPRRAAFYAILLLFVAAILLRIGILCLTEDEPASAMLSPNKYVVGPDHKAYEYNRDMPLIFIGGVPRSGTTLMRAMLDAHPDVR</sequence>
<protein>
    <recommendedName>
        <fullName evidence="2 5">Protein-tyrosine sulfotransferase</fullName>
        <ecNumber evidence="2 5">2.8.2.20</ecNumber>
    </recommendedName>
</protein>
<dbReference type="InterPro" id="IPR027417">
    <property type="entry name" value="P-loop_NTPase"/>
</dbReference>
<comment type="caution">
    <text evidence="7">The sequence shown here is derived from an EMBL/GenBank/DDBJ whole genome shotgun (WGS) entry which is preliminary data.</text>
</comment>
<comment type="similarity">
    <text evidence="1 5">Belongs to the protein sulfotransferase family.</text>
</comment>
<dbReference type="AlphaFoldDB" id="A0AA38HS55"/>
<evidence type="ECO:0000313" key="8">
    <source>
        <dbReference type="Proteomes" id="UP001168821"/>
    </source>
</evidence>
<dbReference type="PANTHER" id="PTHR12788:SF10">
    <property type="entry name" value="PROTEIN-TYROSINE SULFOTRANSFERASE"/>
    <property type="match status" value="1"/>
</dbReference>
<dbReference type="InterPro" id="IPR026634">
    <property type="entry name" value="TPST-like"/>
</dbReference>
<evidence type="ECO:0000256" key="2">
    <source>
        <dbReference type="ARBA" id="ARBA00013262"/>
    </source>
</evidence>
<proteinExistence type="inferred from homology"/>
<dbReference type="Proteomes" id="UP001168821">
    <property type="component" value="Unassembled WGS sequence"/>
</dbReference>
<dbReference type="Gene3D" id="3.40.50.300">
    <property type="entry name" value="P-loop containing nucleotide triphosphate hydrolases"/>
    <property type="match status" value="1"/>
</dbReference>
<accession>A0AA38HS55</accession>
<keyword evidence="6" id="KW-0472">Membrane</keyword>
<gene>
    <name evidence="7" type="ORF">Zmor_025549</name>
</gene>
<feature type="transmembrane region" description="Helical" evidence="6">
    <location>
        <begin position="12"/>
        <end position="32"/>
    </location>
</feature>
<dbReference type="EC" id="2.8.2.20" evidence="2 5"/>
<reference evidence="7" key="1">
    <citation type="journal article" date="2023" name="G3 (Bethesda)">
        <title>Whole genome assemblies of Zophobas morio and Tenebrio molitor.</title>
        <authorList>
            <person name="Kaur S."/>
            <person name="Stinson S.A."/>
            <person name="diCenzo G.C."/>
        </authorList>
    </citation>
    <scope>NUCLEOTIDE SEQUENCE</scope>
    <source>
        <strain evidence="7">QUZm001</strain>
    </source>
</reference>
<dbReference type="Pfam" id="PF13469">
    <property type="entry name" value="Sulfotransfer_3"/>
    <property type="match status" value="1"/>
</dbReference>
<dbReference type="GO" id="GO:0005794">
    <property type="term" value="C:Golgi apparatus"/>
    <property type="evidence" value="ECO:0007669"/>
    <property type="project" value="TreeGrafter"/>
</dbReference>
<evidence type="ECO:0000313" key="7">
    <source>
        <dbReference type="EMBL" id="KAJ3642795.1"/>
    </source>
</evidence>
<name>A0AA38HS55_9CUCU</name>
<evidence type="ECO:0000256" key="1">
    <source>
        <dbReference type="ARBA" id="ARBA00009988"/>
    </source>
</evidence>